<protein>
    <submittedName>
        <fullName evidence="2">Uncharacterized protein</fullName>
    </submittedName>
</protein>
<feature type="transmembrane region" description="Helical" evidence="1">
    <location>
        <begin position="20"/>
        <end position="38"/>
    </location>
</feature>
<organism evidence="2 3">
    <name type="scientific">Plectosphaerella plurivora</name>
    <dbReference type="NCBI Taxonomy" id="936078"/>
    <lineage>
        <taxon>Eukaryota</taxon>
        <taxon>Fungi</taxon>
        <taxon>Dikarya</taxon>
        <taxon>Ascomycota</taxon>
        <taxon>Pezizomycotina</taxon>
        <taxon>Sordariomycetes</taxon>
        <taxon>Hypocreomycetidae</taxon>
        <taxon>Glomerellales</taxon>
        <taxon>Plectosphaerellaceae</taxon>
        <taxon>Plectosphaerella</taxon>
    </lineage>
</organism>
<keyword evidence="1" id="KW-0812">Transmembrane</keyword>
<gene>
    <name evidence="2" type="ORF">F5X68DRAFT_258640</name>
</gene>
<accession>A0A9P8VIM1</accession>
<keyword evidence="1" id="KW-0472">Membrane</keyword>
<evidence type="ECO:0000313" key="2">
    <source>
        <dbReference type="EMBL" id="KAH6693796.1"/>
    </source>
</evidence>
<keyword evidence="1" id="KW-1133">Transmembrane helix</keyword>
<comment type="caution">
    <text evidence="2">The sequence shown here is derived from an EMBL/GenBank/DDBJ whole genome shotgun (WGS) entry which is preliminary data.</text>
</comment>
<proteinExistence type="predicted"/>
<dbReference type="EMBL" id="JAGSXJ010000003">
    <property type="protein sequence ID" value="KAH6693796.1"/>
    <property type="molecule type" value="Genomic_DNA"/>
</dbReference>
<dbReference type="OrthoDB" id="4436466at2759"/>
<dbReference type="Proteomes" id="UP000770015">
    <property type="component" value="Unassembled WGS sequence"/>
</dbReference>
<keyword evidence="3" id="KW-1185">Reference proteome</keyword>
<reference evidence="2" key="1">
    <citation type="journal article" date="2021" name="Nat. Commun.">
        <title>Genetic determinants of endophytism in the Arabidopsis root mycobiome.</title>
        <authorList>
            <person name="Mesny F."/>
            <person name="Miyauchi S."/>
            <person name="Thiergart T."/>
            <person name="Pickel B."/>
            <person name="Atanasova L."/>
            <person name="Karlsson M."/>
            <person name="Huettel B."/>
            <person name="Barry K.W."/>
            <person name="Haridas S."/>
            <person name="Chen C."/>
            <person name="Bauer D."/>
            <person name="Andreopoulos W."/>
            <person name="Pangilinan J."/>
            <person name="LaButti K."/>
            <person name="Riley R."/>
            <person name="Lipzen A."/>
            <person name="Clum A."/>
            <person name="Drula E."/>
            <person name="Henrissat B."/>
            <person name="Kohler A."/>
            <person name="Grigoriev I.V."/>
            <person name="Martin F.M."/>
            <person name="Hacquard S."/>
        </authorList>
    </citation>
    <scope>NUCLEOTIDE SEQUENCE</scope>
    <source>
        <strain evidence="2">MPI-SDFR-AT-0117</strain>
    </source>
</reference>
<evidence type="ECO:0000256" key="1">
    <source>
        <dbReference type="SAM" id="Phobius"/>
    </source>
</evidence>
<sequence length="238" mass="26605">MASHGARWFSASLRQKLFRATQLAVGAPLVTFGGLYLWTRRCSFEPFGPETSPLYQHPILKIINPRNNPSSDDCCVRSVPFSDIKPNLLKDARRGGTSLIEAFCGGYEIQRNLMHLTKHESSSNDLWTSDEIRNSKFEPGTVITNHFIVLEKTPTALTFRGCLGPRQTPMAPQDLDNLFELSAVVNEEKKVVEFRLKCITFDGTDLMAREDPFGGFPGLLHRQYAKLLVEAAAGNCTK</sequence>
<name>A0A9P8VIM1_9PEZI</name>
<dbReference type="AlphaFoldDB" id="A0A9P8VIM1"/>
<evidence type="ECO:0000313" key="3">
    <source>
        <dbReference type="Proteomes" id="UP000770015"/>
    </source>
</evidence>